<evidence type="ECO:0000256" key="1">
    <source>
        <dbReference type="ARBA" id="ARBA00006484"/>
    </source>
</evidence>
<dbReference type="InterPro" id="IPR036291">
    <property type="entry name" value="NAD(P)-bd_dom_sf"/>
</dbReference>
<dbReference type="EMBL" id="BAABJP010000062">
    <property type="protein sequence ID" value="GAA5174306.1"/>
    <property type="molecule type" value="Genomic_DNA"/>
</dbReference>
<evidence type="ECO:0000256" key="2">
    <source>
        <dbReference type="SAM" id="MobiDB-lite"/>
    </source>
</evidence>
<gene>
    <name evidence="3" type="ORF">GCM10023321_77820</name>
</gene>
<evidence type="ECO:0000313" key="4">
    <source>
        <dbReference type="Proteomes" id="UP001428817"/>
    </source>
</evidence>
<dbReference type="Proteomes" id="UP001428817">
    <property type="component" value="Unassembled WGS sequence"/>
</dbReference>
<comment type="similarity">
    <text evidence="1">Belongs to the short-chain dehydrogenases/reductases (SDR) family.</text>
</comment>
<name>A0ABP9RBT8_9PSEU</name>
<dbReference type="PRINTS" id="PR00081">
    <property type="entry name" value="GDHRDH"/>
</dbReference>
<evidence type="ECO:0000313" key="3">
    <source>
        <dbReference type="EMBL" id="GAA5174306.1"/>
    </source>
</evidence>
<dbReference type="PROSITE" id="PS00061">
    <property type="entry name" value="ADH_SHORT"/>
    <property type="match status" value="1"/>
</dbReference>
<reference evidence="4" key="1">
    <citation type="journal article" date="2019" name="Int. J. Syst. Evol. Microbiol.">
        <title>The Global Catalogue of Microorganisms (GCM) 10K type strain sequencing project: providing services to taxonomists for standard genome sequencing and annotation.</title>
        <authorList>
            <consortium name="The Broad Institute Genomics Platform"/>
            <consortium name="The Broad Institute Genome Sequencing Center for Infectious Disease"/>
            <person name="Wu L."/>
            <person name="Ma J."/>
        </authorList>
    </citation>
    <scope>NUCLEOTIDE SEQUENCE [LARGE SCALE GENOMIC DNA]</scope>
    <source>
        <strain evidence="4">JCM 18303</strain>
    </source>
</reference>
<dbReference type="Pfam" id="PF13561">
    <property type="entry name" value="adh_short_C2"/>
    <property type="match status" value="1"/>
</dbReference>
<dbReference type="InterPro" id="IPR002347">
    <property type="entry name" value="SDR_fam"/>
</dbReference>
<sequence>MSAAEPPVSGESRHSATRHSRGRLAGQVAIVTGGATGIGLGIVRRLLDDGASVLVAALGPEELKRAVGGLPDTAGFAGDLAVPGEADRMVAHALGEFGRLDILVNNAGGGVIRPTLEHTEETLRATIDNNLWTTIRATLAALPPMVERGYGRIVNIGAESVRNGLVDHAIYNAAKGGVHAMCTGLAREFAHAGITVNTVAPSYVQTPEITEALAAGRFGEQYLNVLERATELIPMARPGSVADVAGAVAYLAGPDAGFVTGQAISVNGGSSMG</sequence>
<dbReference type="InterPro" id="IPR050259">
    <property type="entry name" value="SDR"/>
</dbReference>
<keyword evidence="4" id="KW-1185">Reference proteome</keyword>
<protein>
    <submittedName>
        <fullName evidence="3">Glucose 1-dehydrogenase</fullName>
    </submittedName>
</protein>
<dbReference type="PRINTS" id="PR00080">
    <property type="entry name" value="SDRFAMILY"/>
</dbReference>
<accession>A0ABP9RBT8</accession>
<feature type="region of interest" description="Disordered" evidence="2">
    <location>
        <begin position="1"/>
        <end position="22"/>
    </location>
</feature>
<proteinExistence type="inferred from homology"/>
<dbReference type="InterPro" id="IPR020904">
    <property type="entry name" value="Sc_DH/Rdtase_CS"/>
</dbReference>
<dbReference type="SUPFAM" id="SSF51735">
    <property type="entry name" value="NAD(P)-binding Rossmann-fold domains"/>
    <property type="match status" value="1"/>
</dbReference>
<organism evidence="3 4">
    <name type="scientific">Pseudonocardia eucalypti</name>
    <dbReference type="NCBI Taxonomy" id="648755"/>
    <lineage>
        <taxon>Bacteria</taxon>
        <taxon>Bacillati</taxon>
        <taxon>Actinomycetota</taxon>
        <taxon>Actinomycetes</taxon>
        <taxon>Pseudonocardiales</taxon>
        <taxon>Pseudonocardiaceae</taxon>
        <taxon>Pseudonocardia</taxon>
    </lineage>
</organism>
<dbReference type="Gene3D" id="3.40.50.720">
    <property type="entry name" value="NAD(P)-binding Rossmann-like Domain"/>
    <property type="match status" value="1"/>
</dbReference>
<dbReference type="PANTHER" id="PTHR42879">
    <property type="entry name" value="3-OXOACYL-(ACYL-CARRIER-PROTEIN) REDUCTASE"/>
    <property type="match status" value="1"/>
</dbReference>
<comment type="caution">
    <text evidence="3">The sequence shown here is derived from an EMBL/GenBank/DDBJ whole genome shotgun (WGS) entry which is preliminary data.</text>
</comment>